<sequence>MIRQGRERTRSCRTAEKEGRLGVKPQGLLRHTTYPFGSRSTHQPHIPPASLWLVCSLCNPEMHERLFSNRGDNLRLRPSKLCLNAVALHGSLMALLTPVCSASK</sequence>
<accession>A0A318YVX8</accession>
<gene>
    <name evidence="1" type="ORF">BO87DRAFT_16565</name>
</gene>
<dbReference type="AlphaFoldDB" id="A0A318YVX8"/>
<dbReference type="Proteomes" id="UP000247647">
    <property type="component" value="Unassembled WGS sequence"/>
</dbReference>
<proteinExistence type="predicted"/>
<keyword evidence="2" id="KW-1185">Reference proteome</keyword>
<dbReference type="GeneID" id="37120741"/>
<protein>
    <submittedName>
        <fullName evidence="1">Uncharacterized protein</fullName>
    </submittedName>
</protein>
<reference evidence="1" key="1">
    <citation type="submission" date="2016-12" db="EMBL/GenBank/DDBJ databases">
        <title>The genomes of Aspergillus section Nigri reveals drivers in fungal speciation.</title>
        <authorList>
            <consortium name="DOE Joint Genome Institute"/>
            <person name="Vesth T.C."/>
            <person name="Nybo J."/>
            <person name="Theobald S."/>
            <person name="Brandl J."/>
            <person name="Frisvad J.C."/>
            <person name="Nielsen K.F."/>
            <person name="Lyhne E.K."/>
            <person name="Kogle M.E."/>
            <person name="Kuo A."/>
            <person name="Riley R."/>
            <person name="Clum A."/>
            <person name="Nolan M."/>
            <person name="Lipzen A."/>
            <person name="Salamov A."/>
            <person name="Henrissat B."/>
            <person name="Wiebenga A."/>
            <person name="De Vries R.P."/>
            <person name="Grigoriev I.V."/>
            <person name="Mortensen U.H."/>
            <person name="Andersen M.R."/>
            <person name="Baker S.E."/>
        </authorList>
    </citation>
    <scope>NUCLEOTIDE SEQUENCE [LARGE SCALE GENOMIC DNA]</scope>
    <source>
        <strain evidence="1">CBS 115656</strain>
    </source>
</reference>
<evidence type="ECO:0000313" key="1">
    <source>
        <dbReference type="EMBL" id="PYH36060.1"/>
    </source>
</evidence>
<dbReference type="EMBL" id="KZ821454">
    <property type="protein sequence ID" value="PYH36060.1"/>
    <property type="molecule type" value="Genomic_DNA"/>
</dbReference>
<organism evidence="1 2">
    <name type="scientific">Aspergillus neoniger (strain CBS 115656)</name>
    <dbReference type="NCBI Taxonomy" id="1448310"/>
    <lineage>
        <taxon>Eukaryota</taxon>
        <taxon>Fungi</taxon>
        <taxon>Dikarya</taxon>
        <taxon>Ascomycota</taxon>
        <taxon>Pezizomycotina</taxon>
        <taxon>Eurotiomycetes</taxon>
        <taxon>Eurotiomycetidae</taxon>
        <taxon>Eurotiales</taxon>
        <taxon>Aspergillaceae</taxon>
        <taxon>Aspergillus</taxon>
        <taxon>Aspergillus subgen. Circumdati</taxon>
    </lineage>
</organism>
<evidence type="ECO:0000313" key="2">
    <source>
        <dbReference type="Proteomes" id="UP000247647"/>
    </source>
</evidence>
<name>A0A318YVX8_ASPNB</name>
<dbReference type="RefSeq" id="XP_025481538.1">
    <property type="nucleotide sequence ID" value="XM_025618285.1"/>
</dbReference>